<organism evidence="2 3">
    <name type="scientific">Synergistes jonesii</name>
    <dbReference type="NCBI Taxonomy" id="2754"/>
    <lineage>
        <taxon>Bacteria</taxon>
        <taxon>Thermotogati</taxon>
        <taxon>Synergistota</taxon>
        <taxon>Synergistia</taxon>
        <taxon>Synergistales</taxon>
        <taxon>Synergistaceae</taxon>
        <taxon>Synergistes</taxon>
    </lineage>
</organism>
<dbReference type="InterPro" id="IPR006429">
    <property type="entry name" value="Phage_lambda_portal"/>
</dbReference>
<dbReference type="AlphaFoldDB" id="A0A073ITU9"/>
<dbReference type="OrthoDB" id="2664at2"/>
<dbReference type="GeneID" id="90982858"/>
<dbReference type="Proteomes" id="UP000027665">
    <property type="component" value="Unassembled WGS sequence"/>
</dbReference>
<name>A0A073ITU9_9BACT</name>
<dbReference type="Pfam" id="PF05136">
    <property type="entry name" value="Phage_portal_2"/>
    <property type="match status" value="1"/>
</dbReference>
<accession>A0A073ITU9</accession>
<dbReference type="RefSeq" id="WP_051682583.1">
    <property type="nucleotide sequence ID" value="NZ_JMKI01000006.1"/>
</dbReference>
<dbReference type="EMBL" id="JMKI01000006">
    <property type="protein sequence ID" value="KEJ93204.1"/>
    <property type="molecule type" value="Genomic_DNA"/>
</dbReference>
<dbReference type="GO" id="GO:0005198">
    <property type="term" value="F:structural molecule activity"/>
    <property type="evidence" value="ECO:0007669"/>
    <property type="project" value="InterPro"/>
</dbReference>
<dbReference type="STRING" id="2754.EH55_12950"/>
<feature type="compositionally biased region" description="Basic and acidic residues" evidence="1">
    <location>
        <begin position="503"/>
        <end position="522"/>
    </location>
</feature>
<evidence type="ECO:0000256" key="1">
    <source>
        <dbReference type="SAM" id="MobiDB-lite"/>
    </source>
</evidence>
<dbReference type="eggNOG" id="COG5511">
    <property type="taxonomic scope" value="Bacteria"/>
</dbReference>
<sequence>MNENGLTFLDRLIGWFSPRLGIMRAAYRTELRNYDAARVDPSGGNWFPANATPEMTDAPSRDLIRARMRDLERNGDVTEGVIDAFLRNVVGNGFVLEAQAVSVRGKMLDAVNDRIEELWHDWSKPENCDITGDCSFGELLEMIVRRWEVDGEVFILRVVDPDGDGVLPLKLQLLEPDMLAGDIFQYGNRYVFGGIEVDEHMKAVAYHFRPDPMPYLRDQRVVRYPREYVAHIRSKKRPQQLRGMPDMAVSSERIRNVQEYITNELEAARTASCLTGVVTREKGGAGMGIGNPRGGRGGDAAARVEMIQRGLFNYLRPDEDVKFPAPGRPNSLASGFVAFLLRMIGMSRGLSYETVSRDMSQTNYSSHRGGQLEDRKTYVRKQQKLITDFCDRCYEWFLEAAVLSGKLSLPGFFEDAALRRRMSGHRWSTPGWKWVDPLKEASGIEKQLLLGLTTLSEVCGEQGKDWYEVLKQRKEETDAARELGIELPWFSSQSTTSADEYDALAKEDDVPPVKKKEEGAKGEEEDGDE</sequence>
<evidence type="ECO:0000313" key="3">
    <source>
        <dbReference type="Proteomes" id="UP000027665"/>
    </source>
</evidence>
<gene>
    <name evidence="2" type="ORF">EH55_12950</name>
</gene>
<evidence type="ECO:0000313" key="2">
    <source>
        <dbReference type="EMBL" id="KEJ93204.1"/>
    </source>
</evidence>
<feature type="region of interest" description="Disordered" evidence="1">
    <location>
        <begin position="493"/>
        <end position="529"/>
    </location>
</feature>
<protein>
    <recommendedName>
        <fullName evidence="4">Portal protein</fullName>
    </recommendedName>
</protein>
<reference evidence="2 3" key="1">
    <citation type="submission" date="2014-04" db="EMBL/GenBank/DDBJ databases">
        <title>Draft Genome Sequence of Synergistes jonesii.</title>
        <authorList>
            <person name="Coil D.A."/>
            <person name="Eisen J.A."/>
            <person name="Holland-Moritz H.E."/>
        </authorList>
    </citation>
    <scope>NUCLEOTIDE SEQUENCE [LARGE SCALE GENOMIC DNA]</scope>
    <source>
        <strain evidence="2 3">78-1</strain>
    </source>
</reference>
<dbReference type="NCBIfam" id="TIGR01539">
    <property type="entry name" value="portal_lambda"/>
    <property type="match status" value="1"/>
</dbReference>
<keyword evidence="3" id="KW-1185">Reference proteome</keyword>
<dbReference type="GO" id="GO:0019068">
    <property type="term" value="P:virion assembly"/>
    <property type="evidence" value="ECO:0007669"/>
    <property type="project" value="InterPro"/>
</dbReference>
<evidence type="ECO:0008006" key="4">
    <source>
        <dbReference type="Google" id="ProtNLM"/>
    </source>
</evidence>
<proteinExistence type="predicted"/>
<comment type="caution">
    <text evidence="2">The sequence shown here is derived from an EMBL/GenBank/DDBJ whole genome shotgun (WGS) entry which is preliminary data.</text>
</comment>